<proteinExistence type="predicted"/>
<name>A0ABM8CYL2_9NOCA</name>
<protein>
    <submittedName>
        <fullName evidence="2">Uncharacterized protein</fullName>
    </submittedName>
</protein>
<accession>A0ABM8CYL2</accession>
<keyword evidence="3" id="KW-1185">Reference proteome</keyword>
<dbReference type="RefSeq" id="WP_281880347.1">
    <property type="nucleotide sequence ID" value="NZ_AP026976.1"/>
</dbReference>
<evidence type="ECO:0000313" key="3">
    <source>
        <dbReference type="Proteomes" id="UP001317870"/>
    </source>
</evidence>
<feature type="region of interest" description="Disordered" evidence="1">
    <location>
        <begin position="1"/>
        <end position="84"/>
    </location>
</feature>
<dbReference type="EMBL" id="AP026978">
    <property type="protein sequence ID" value="BDU00108.1"/>
    <property type="molecule type" value="Genomic_DNA"/>
</dbReference>
<organism evidence="2 3">
    <name type="scientific">Nocardia sputorum</name>
    <dbReference type="NCBI Taxonomy" id="2984338"/>
    <lineage>
        <taxon>Bacteria</taxon>
        <taxon>Bacillati</taxon>
        <taxon>Actinomycetota</taxon>
        <taxon>Actinomycetes</taxon>
        <taxon>Mycobacteriales</taxon>
        <taxon>Nocardiaceae</taxon>
        <taxon>Nocardia</taxon>
    </lineage>
</organism>
<sequence length="84" mass="8527">MTSDPSEHSSRAAGCRGDGTVEHDDGQAVEQDGGDVEGVVTGVGDVGQAGKISAHFRDREQSEPWGSEDGGPFSGGGGRGEQPE</sequence>
<evidence type="ECO:0000256" key="1">
    <source>
        <dbReference type="SAM" id="MobiDB-lite"/>
    </source>
</evidence>
<dbReference type="Proteomes" id="UP001317870">
    <property type="component" value="Chromosome"/>
</dbReference>
<feature type="compositionally biased region" description="Gly residues" evidence="1">
    <location>
        <begin position="68"/>
        <end position="84"/>
    </location>
</feature>
<gene>
    <name evidence="2" type="ORF">IFM12276_31360</name>
</gene>
<feature type="compositionally biased region" description="Low complexity" evidence="1">
    <location>
        <begin position="37"/>
        <end position="50"/>
    </location>
</feature>
<evidence type="ECO:0000313" key="2">
    <source>
        <dbReference type="EMBL" id="BDU00108.1"/>
    </source>
</evidence>
<feature type="compositionally biased region" description="Basic and acidic residues" evidence="1">
    <location>
        <begin position="1"/>
        <end position="10"/>
    </location>
</feature>
<reference evidence="2 3" key="1">
    <citation type="submission" date="2022-11" db="EMBL/GenBank/DDBJ databases">
        <title>Genome Sequencing of Nocardia sp. ON39_IFM12276 and assembly.</title>
        <authorList>
            <person name="Shimojima M."/>
            <person name="Toyokawa M."/>
            <person name="Uesaka K."/>
        </authorList>
    </citation>
    <scope>NUCLEOTIDE SEQUENCE [LARGE SCALE GENOMIC DNA]</scope>
    <source>
        <strain evidence="2 3">IFM 12276</strain>
    </source>
</reference>